<evidence type="ECO:0000256" key="1">
    <source>
        <dbReference type="ARBA" id="ARBA00023015"/>
    </source>
</evidence>
<name>A0A1J5SK50_9ZZZZ</name>
<dbReference type="InterPro" id="IPR051011">
    <property type="entry name" value="Metal_resp_trans_reg"/>
</dbReference>
<reference evidence="5" key="1">
    <citation type="submission" date="2016-10" db="EMBL/GenBank/DDBJ databases">
        <title>Sequence of Gallionella enrichment culture.</title>
        <authorList>
            <person name="Poehlein A."/>
            <person name="Muehling M."/>
            <person name="Daniel R."/>
        </authorList>
    </citation>
    <scope>NUCLEOTIDE SEQUENCE</scope>
</reference>
<evidence type="ECO:0000256" key="2">
    <source>
        <dbReference type="ARBA" id="ARBA00023125"/>
    </source>
</evidence>
<dbReference type="SUPFAM" id="SSF46785">
    <property type="entry name" value="Winged helix' DNA-binding domain"/>
    <property type="match status" value="1"/>
</dbReference>
<dbReference type="InterPro" id="IPR036388">
    <property type="entry name" value="WH-like_DNA-bd_sf"/>
</dbReference>
<dbReference type="SMART" id="SM00418">
    <property type="entry name" value="HTH_ARSR"/>
    <property type="match status" value="1"/>
</dbReference>
<evidence type="ECO:0000256" key="3">
    <source>
        <dbReference type="ARBA" id="ARBA00023163"/>
    </source>
</evidence>
<gene>
    <name evidence="5" type="primary">ygaV_1</name>
    <name evidence="5" type="ORF">GALL_175430</name>
</gene>
<evidence type="ECO:0000259" key="4">
    <source>
        <dbReference type="PROSITE" id="PS50987"/>
    </source>
</evidence>
<dbReference type="InterPro" id="IPR001845">
    <property type="entry name" value="HTH_ArsR_DNA-bd_dom"/>
</dbReference>
<dbReference type="PANTHER" id="PTHR43132">
    <property type="entry name" value="ARSENICAL RESISTANCE OPERON REPRESSOR ARSR-RELATED"/>
    <property type="match status" value="1"/>
</dbReference>
<sequence>MDLAASTPSVSLAPPGQMRAQQLRGRSGELAVRVLKAMAHRERLSILCLLMDGAMCVRDLERGVGMRQAALSQQLSRLRAENIVDAERQGRFMLYRIKTPQVMAVVRALCSELSN</sequence>
<dbReference type="Gene3D" id="1.10.10.10">
    <property type="entry name" value="Winged helix-like DNA-binding domain superfamily/Winged helix DNA-binding domain"/>
    <property type="match status" value="1"/>
</dbReference>
<keyword evidence="2" id="KW-0238">DNA-binding</keyword>
<proteinExistence type="predicted"/>
<dbReference type="GO" id="GO:0003700">
    <property type="term" value="F:DNA-binding transcription factor activity"/>
    <property type="evidence" value="ECO:0007669"/>
    <property type="project" value="InterPro"/>
</dbReference>
<dbReference type="InterPro" id="IPR036390">
    <property type="entry name" value="WH_DNA-bd_sf"/>
</dbReference>
<protein>
    <submittedName>
        <fullName evidence="5">Putative HTH-type transcriptional regulator YgaV</fullName>
    </submittedName>
</protein>
<dbReference type="NCBIfam" id="NF033788">
    <property type="entry name" value="HTH_metalloreg"/>
    <property type="match status" value="1"/>
</dbReference>
<dbReference type="PROSITE" id="PS50987">
    <property type="entry name" value="HTH_ARSR_2"/>
    <property type="match status" value="1"/>
</dbReference>
<dbReference type="InterPro" id="IPR011991">
    <property type="entry name" value="ArsR-like_HTH"/>
</dbReference>
<dbReference type="AlphaFoldDB" id="A0A1J5SK50"/>
<dbReference type="Pfam" id="PF01022">
    <property type="entry name" value="HTH_5"/>
    <property type="match status" value="1"/>
</dbReference>
<dbReference type="PRINTS" id="PR00778">
    <property type="entry name" value="HTHARSR"/>
</dbReference>
<evidence type="ECO:0000313" key="5">
    <source>
        <dbReference type="EMBL" id="OIR00478.1"/>
    </source>
</evidence>
<organism evidence="5">
    <name type="scientific">mine drainage metagenome</name>
    <dbReference type="NCBI Taxonomy" id="410659"/>
    <lineage>
        <taxon>unclassified sequences</taxon>
        <taxon>metagenomes</taxon>
        <taxon>ecological metagenomes</taxon>
    </lineage>
</organism>
<dbReference type="CDD" id="cd00090">
    <property type="entry name" value="HTH_ARSR"/>
    <property type="match status" value="1"/>
</dbReference>
<dbReference type="GO" id="GO:0003677">
    <property type="term" value="F:DNA binding"/>
    <property type="evidence" value="ECO:0007669"/>
    <property type="project" value="UniProtKB-KW"/>
</dbReference>
<comment type="caution">
    <text evidence="5">The sequence shown here is derived from an EMBL/GenBank/DDBJ whole genome shotgun (WGS) entry which is preliminary data.</text>
</comment>
<dbReference type="PANTHER" id="PTHR43132:SF2">
    <property type="entry name" value="ARSENICAL RESISTANCE OPERON REPRESSOR ARSR-RELATED"/>
    <property type="match status" value="1"/>
</dbReference>
<keyword evidence="3" id="KW-0804">Transcription</keyword>
<dbReference type="EMBL" id="MLJW01000095">
    <property type="protein sequence ID" value="OIR00478.1"/>
    <property type="molecule type" value="Genomic_DNA"/>
</dbReference>
<keyword evidence="1" id="KW-0805">Transcription regulation</keyword>
<accession>A0A1J5SK50</accession>
<feature type="domain" description="HTH arsR-type" evidence="4">
    <location>
        <begin position="23"/>
        <end position="115"/>
    </location>
</feature>